<dbReference type="PRINTS" id="PR00455">
    <property type="entry name" value="HTHTETR"/>
</dbReference>
<evidence type="ECO:0000313" key="5">
    <source>
        <dbReference type="Proteomes" id="UP000218542"/>
    </source>
</evidence>
<name>A0A286U041_9BACT</name>
<dbReference type="AlphaFoldDB" id="A0A286U041"/>
<keyword evidence="1 2" id="KW-0238">DNA-binding</keyword>
<evidence type="ECO:0000256" key="2">
    <source>
        <dbReference type="PROSITE-ProRule" id="PRU00335"/>
    </source>
</evidence>
<dbReference type="SUPFAM" id="SSF48498">
    <property type="entry name" value="Tetracyclin repressor-like, C-terminal domain"/>
    <property type="match status" value="1"/>
</dbReference>
<dbReference type="SUPFAM" id="SSF46689">
    <property type="entry name" value="Homeodomain-like"/>
    <property type="match status" value="1"/>
</dbReference>
<proteinExistence type="predicted"/>
<organism evidence="4 5">
    <name type="scientific">Candidatus Scalindua japonica</name>
    <dbReference type="NCBI Taxonomy" id="1284222"/>
    <lineage>
        <taxon>Bacteria</taxon>
        <taxon>Pseudomonadati</taxon>
        <taxon>Planctomycetota</taxon>
        <taxon>Candidatus Brocadiia</taxon>
        <taxon>Candidatus Brocadiales</taxon>
        <taxon>Candidatus Scalinduaceae</taxon>
        <taxon>Candidatus Scalindua</taxon>
    </lineage>
</organism>
<gene>
    <name evidence="4" type="ORF">SCALIN_C24_0018</name>
</gene>
<dbReference type="OrthoDB" id="268339at2"/>
<dbReference type="InterPro" id="IPR009057">
    <property type="entry name" value="Homeodomain-like_sf"/>
</dbReference>
<dbReference type="GO" id="GO:0003677">
    <property type="term" value="F:DNA binding"/>
    <property type="evidence" value="ECO:0007669"/>
    <property type="project" value="UniProtKB-UniRule"/>
</dbReference>
<keyword evidence="5" id="KW-1185">Reference proteome</keyword>
<feature type="domain" description="HTH tetR-type" evidence="3">
    <location>
        <begin position="8"/>
        <end position="68"/>
    </location>
</feature>
<dbReference type="InterPro" id="IPR036271">
    <property type="entry name" value="Tet_transcr_reg_TetR-rel_C_sf"/>
</dbReference>
<dbReference type="PANTHER" id="PTHR43479">
    <property type="entry name" value="ACREF/ENVCD OPERON REPRESSOR-RELATED"/>
    <property type="match status" value="1"/>
</dbReference>
<dbReference type="EMBL" id="BAOS01000024">
    <property type="protein sequence ID" value="GAX61519.1"/>
    <property type="molecule type" value="Genomic_DNA"/>
</dbReference>
<accession>A0A286U041</accession>
<dbReference type="Pfam" id="PF00440">
    <property type="entry name" value="TetR_N"/>
    <property type="match status" value="1"/>
</dbReference>
<comment type="caution">
    <text evidence="4">The sequence shown here is derived from an EMBL/GenBank/DDBJ whole genome shotgun (WGS) entry which is preliminary data.</text>
</comment>
<protein>
    <submittedName>
        <fullName evidence="4">Transcriptional regulator</fullName>
    </submittedName>
</protein>
<dbReference type="Proteomes" id="UP000218542">
    <property type="component" value="Unassembled WGS sequence"/>
</dbReference>
<sequence>MQTRKSTEIRREQIVNIIRNIISSKGIQDVTINEIAIHMGTTKGAIYRHFKSKRDILNLLIKNIEETLMDVIDKSADNDPIQYLNNILLNQLTLAKNRRKTSLVVILGAMQFSDPSIKKKIAKTVEKYLCRIEEILSKAVQLKKVNSKINPKTSAIAFFGLIQSSITMWSYKKFNFVPKELHSQLWSIYHQGIDV</sequence>
<reference evidence="5" key="1">
    <citation type="journal article" date="2017" name="Environ. Microbiol. Rep.">
        <title>Genetic Diversity of Marine Anaerobic Ammonium-Oxidizing Bacteria as Revealed by Genomic and Proteomic Analyses of 'Candidatus Scalindua japonica'.</title>
        <authorList>
            <person name="Oshiki M."/>
            <person name="Mizuto K."/>
            <person name="Kimura Z."/>
            <person name="Kindaichi T."/>
            <person name="Satoh H."/>
            <person name="Okabe S."/>
        </authorList>
    </citation>
    <scope>NUCLEOTIDE SEQUENCE [LARGE SCALE GENOMIC DNA]</scope>
    <source>
        <strain evidence="5">husup-a2</strain>
    </source>
</reference>
<dbReference type="PANTHER" id="PTHR43479:SF11">
    <property type="entry name" value="ACREF_ENVCD OPERON REPRESSOR-RELATED"/>
    <property type="match status" value="1"/>
</dbReference>
<dbReference type="InterPro" id="IPR050624">
    <property type="entry name" value="HTH-type_Tx_Regulator"/>
</dbReference>
<dbReference type="InterPro" id="IPR001647">
    <property type="entry name" value="HTH_TetR"/>
</dbReference>
<evidence type="ECO:0000256" key="1">
    <source>
        <dbReference type="ARBA" id="ARBA00023125"/>
    </source>
</evidence>
<dbReference type="PROSITE" id="PS50977">
    <property type="entry name" value="HTH_TETR_2"/>
    <property type="match status" value="1"/>
</dbReference>
<dbReference type="RefSeq" id="WP_096894911.1">
    <property type="nucleotide sequence ID" value="NZ_BAOS01000024.1"/>
</dbReference>
<evidence type="ECO:0000313" key="4">
    <source>
        <dbReference type="EMBL" id="GAX61519.1"/>
    </source>
</evidence>
<evidence type="ECO:0000259" key="3">
    <source>
        <dbReference type="PROSITE" id="PS50977"/>
    </source>
</evidence>
<feature type="DNA-binding region" description="H-T-H motif" evidence="2">
    <location>
        <begin position="31"/>
        <end position="50"/>
    </location>
</feature>
<dbReference type="Gene3D" id="1.10.357.10">
    <property type="entry name" value="Tetracycline Repressor, domain 2"/>
    <property type="match status" value="1"/>
</dbReference>